<feature type="domain" description="GFO/IDH/MocA-like oxidoreductase" evidence="3">
    <location>
        <begin position="161"/>
        <end position="249"/>
    </location>
</feature>
<dbReference type="EMBL" id="BMCM01000001">
    <property type="protein sequence ID" value="GGD70194.1"/>
    <property type="molecule type" value="Genomic_DNA"/>
</dbReference>
<protein>
    <submittedName>
        <fullName evidence="4">Dehydrogenase</fullName>
    </submittedName>
</protein>
<comment type="caution">
    <text evidence="4">The sequence shown here is derived from an EMBL/GenBank/DDBJ whole genome shotgun (WGS) entry which is preliminary data.</text>
</comment>
<sequence length="354" mass="38099">MTQIHRPFRLALVGPGRIAEAHLEAVTAASDVAQLIAIAGVPDEIQRTTELQQRFGARRSETTVQAIIEADDVDAVILTVPNHLHAPLAIPLLEAGKHVLIEKPLATRTADALAIAAAADEHQRVAMVAHCRRFFDGAQAAHRFLSEPGRGPASTVHYLGVYADHAATAWWKSAADTGGLAIGLNGPHSIDTSIWLTGSRPVRVYARNLRLRDLWEGEDEATIIVDFEDGSTAVSHLSLNARPAVNQRWINTDAHSLYLEDDRRLRINGEQIVDEATTPYIHGDNGFRSQLREFLSALAEGRQPSSSARSTLPVVQVMEAAHLSNTTGLPVELDVSVAGIPSDEGAAPAKPAVA</sequence>
<dbReference type="InterPro" id="IPR055170">
    <property type="entry name" value="GFO_IDH_MocA-like_dom"/>
</dbReference>
<dbReference type="RefSeq" id="WP_188435584.1">
    <property type="nucleotide sequence ID" value="NZ_BMCM01000001.1"/>
</dbReference>
<name>A0ABQ1RH09_9MICO</name>
<dbReference type="SUPFAM" id="SSF55347">
    <property type="entry name" value="Glyceraldehyde-3-phosphate dehydrogenase-like, C-terminal domain"/>
    <property type="match status" value="1"/>
</dbReference>
<dbReference type="Proteomes" id="UP000629365">
    <property type="component" value="Unassembled WGS sequence"/>
</dbReference>
<proteinExistence type="predicted"/>
<keyword evidence="1" id="KW-0520">NAD</keyword>
<organism evidence="4 5">
    <name type="scientific">Microbacterium murale</name>
    <dbReference type="NCBI Taxonomy" id="1081040"/>
    <lineage>
        <taxon>Bacteria</taxon>
        <taxon>Bacillati</taxon>
        <taxon>Actinomycetota</taxon>
        <taxon>Actinomycetes</taxon>
        <taxon>Micrococcales</taxon>
        <taxon>Microbacteriaceae</taxon>
        <taxon>Microbacterium</taxon>
    </lineage>
</organism>
<dbReference type="SUPFAM" id="SSF51735">
    <property type="entry name" value="NAD(P)-binding Rossmann-fold domains"/>
    <property type="match status" value="1"/>
</dbReference>
<dbReference type="InterPro" id="IPR000683">
    <property type="entry name" value="Gfo/Idh/MocA-like_OxRdtase_N"/>
</dbReference>
<dbReference type="Pfam" id="PF22725">
    <property type="entry name" value="GFO_IDH_MocA_C3"/>
    <property type="match status" value="1"/>
</dbReference>
<evidence type="ECO:0000313" key="4">
    <source>
        <dbReference type="EMBL" id="GGD70194.1"/>
    </source>
</evidence>
<dbReference type="PANTHER" id="PTHR43377:SF1">
    <property type="entry name" value="BILIVERDIN REDUCTASE A"/>
    <property type="match status" value="1"/>
</dbReference>
<evidence type="ECO:0000259" key="2">
    <source>
        <dbReference type="Pfam" id="PF01408"/>
    </source>
</evidence>
<evidence type="ECO:0000259" key="3">
    <source>
        <dbReference type="Pfam" id="PF22725"/>
    </source>
</evidence>
<reference evidence="5" key="1">
    <citation type="journal article" date="2019" name="Int. J. Syst. Evol. Microbiol.">
        <title>The Global Catalogue of Microorganisms (GCM) 10K type strain sequencing project: providing services to taxonomists for standard genome sequencing and annotation.</title>
        <authorList>
            <consortium name="The Broad Institute Genomics Platform"/>
            <consortium name="The Broad Institute Genome Sequencing Center for Infectious Disease"/>
            <person name="Wu L."/>
            <person name="Ma J."/>
        </authorList>
    </citation>
    <scope>NUCLEOTIDE SEQUENCE [LARGE SCALE GENOMIC DNA]</scope>
    <source>
        <strain evidence="5">CCM 7640</strain>
    </source>
</reference>
<keyword evidence="5" id="KW-1185">Reference proteome</keyword>
<dbReference type="Gene3D" id="3.40.50.720">
    <property type="entry name" value="NAD(P)-binding Rossmann-like Domain"/>
    <property type="match status" value="1"/>
</dbReference>
<dbReference type="Pfam" id="PF01408">
    <property type="entry name" value="GFO_IDH_MocA"/>
    <property type="match status" value="1"/>
</dbReference>
<gene>
    <name evidence="4" type="ORF">GCM10007269_11780</name>
</gene>
<accession>A0ABQ1RH09</accession>
<evidence type="ECO:0000313" key="5">
    <source>
        <dbReference type="Proteomes" id="UP000629365"/>
    </source>
</evidence>
<dbReference type="Gene3D" id="3.30.360.10">
    <property type="entry name" value="Dihydrodipicolinate Reductase, domain 2"/>
    <property type="match status" value="1"/>
</dbReference>
<feature type="domain" description="Gfo/Idh/MocA-like oxidoreductase N-terminal" evidence="2">
    <location>
        <begin position="8"/>
        <end position="130"/>
    </location>
</feature>
<evidence type="ECO:0000256" key="1">
    <source>
        <dbReference type="ARBA" id="ARBA00023027"/>
    </source>
</evidence>
<dbReference type="InterPro" id="IPR036291">
    <property type="entry name" value="NAD(P)-bd_dom_sf"/>
</dbReference>
<dbReference type="InterPro" id="IPR051450">
    <property type="entry name" value="Gfo/Idh/MocA_Oxidoreductases"/>
</dbReference>
<dbReference type="PANTHER" id="PTHR43377">
    <property type="entry name" value="BILIVERDIN REDUCTASE A"/>
    <property type="match status" value="1"/>
</dbReference>